<dbReference type="AlphaFoldDB" id="F7ZFZ1"/>
<reference evidence="2 3" key="1">
    <citation type="journal article" date="2011" name="BMC Genomics">
        <title>Comparative genome analysis and genome-guided physiological analysis of Roseobacter litoralis.</title>
        <authorList>
            <person name="Kalhoefer D."/>
            <person name="Thole S."/>
            <person name="Voget S."/>
            <person name="Lehmann R."/>
            <person name="Liesegang H."/>
            <person name="Wollher A."/>
            <person name="Daniel R."/>
            <person name="Simon M."/>
            <person name="Brinkhoff T."/>
        </authorList>
    </citation>
    <scope>NUCLEOTIDE SEQUENCE [LARGE SCALE GENOMIC DNA]</scope>
    <source>
        <strain evidence="3">ATCC 49566 / DSM 6996 / JCM 21268 / NBRC 15278 / OCh 149</strain>
    </source>
</reference>
<evidence type="ECO:0000313" key="3">
    <source>
        <dbReference type="Proteomes" id="UP000001353"/>
    </source>
</evidence>
<dbReference type="KEGG" id="rli:RLO149_c015360"/>
<dbReference type="eggNOG" id="ENOG503302S">
    <property type="taxonomic scope" value="Bacteria"/>
</dbReference>
<evidence type="ECO:0000256" key="1">
    <source>
        <dbReference type="SAM" id="MobiDB-lite"/>
    </source>
</evidence>
<dbReference type="Pfam" id="PF11748">
    <property type="entry name" value="DUF3306"/>
    <property type="match status" value="1"/>
</dbReference>
<name>F7ZFZ1_ROSLO</name>
<feature type="region of interest" description="Disordered" evidence="1">
    <location>
        <begin position="139"/>
        <end position="205"/>
    </location>
</feature>
<dbReference type="EMBL" id="CP002623">
    <property type="protein sequence ID" value="AEI93531.1"/>
    <property type="molecule type" value="Genomic_DNA"/>
</dbReference>
<dbReference type="InterPro" id="IPR021735">
    <property type="entry name" value="DUF3306"/>
</dbReference>
<feature type="compositionally biased region" description="Low complexity" evidence="1">
    <location>
        <begin position="179"/>
        <end position="193"/>
    </location>
</feature>
<proteinExistence type="predicted"/>
<accession>F7ZFZ1</accession>
<protein>
    <recommendedName>
        <fullName evidence="4">DUF3306 domain-containing protein</fullName>
    </recommendedName>
</protein>
<keyword evidence="3" id="KW-1185">Reference proteome</keyword>
<evidence type="ECO:0000313" key="2">
    <source>
        <dbReference type="EMBL" id="AEI93531.1"/>
    </source>
</evidence>
<dbReference type="RefSeq" id="WP_013961467.1">
    <property type="nucleotide sequence ID" value="NC_015730.1"/>
</dbReference>
<dbReference type="HOGENOM" id="CLU_099834_0_0_5"/>
<evidence type="ECO:0008006" key="4">
    <source>
        <dbReference type="Google" id="ProtNLM"/>
    </source>
</evidence>
<organism evidence="2 3">
    <name type="scientific">Roseobacter litoralis (strain ATCC 49566 / DSM 6996 / JCM 21268 / NBRC 15278 / OCh 149)</name>
    <dbReference type="NCBI Taxonomy" id="391595"/>
    <lineage>
        <taxon>Bacteria</taxon>
        <taxon>Pseudomonadati</taxon>
        <taxon>Pseudomonadota</taxon>
        <taxon>Alphaproteobacteria</taxon>
        <taxon>Rhodobacterales</taxon>
        <taxon>Roseobacteraceae</taxon>
        <taxon>Roseobacter</taxon>
    </lineage>
</organism>
<dbReference type="OrthoDB" id="8100830at2"/>
<feature type="compositionally biased region" description="Acidic residues" evidence="1">
    <location>
        <begin position="144"/>
        <end position="156"/>
    </location>
</feature>
<sequence>MSGKTTFWARRRAAVQAEADAELRAVEEAEVLTHDEALAERDDAEVLEEMGLPDPAGMQKGDDFSAFMARDVPEHLRRQALRTLWRSNPVLACVDGLNEYDDDYRAAMLLNEPIKTAYQVGKGMTKHIEEMQRQADAKLAKDSAEEETEIEEEELIAEAREPDVTIVDSEEATPVSSVQEEQPTEPEAAAPTPRRMRFQFEEASA</sequence>
<dbReference type="Proteomes" id="UP000001353">
    <property type="component" value="Chromosome"/>
</dbReference>
<gene>
    <name evidence="2" type="ordered locus">RLO149_c015360</name>
</gene>
<dbReference type="STRING" id="391595.RLO149_c015360"/>